<dbReference type="EMBL" id="CAFZ01000140">
    <property type="protein sequence ID" value="CCA71916.1"/>
    <property type="molecule type" value="Genomic_DNA"/>
</dbReference>
<accession>G4TKS3</accession>
<evidence type="ECO:0000313" key="4">
    <source>
        <dbReference type="Proteomes" id="UP000007148"/>
    </source>
</evidence>
<dbReference type="AlphaFoldDB" id="G4TKS3"/>
<evidence type="ECO:0000256" key="2">
    <source>
        <dbReference type="SAM" id="SignalP"/>
    </source>
</evidence>
<feature type="region of interest" description="Disordered" evidence="1">
    <location>
        <begin position="69"/>
        <end position="126"/>
    </location>
</feature>
<dbReference type="InParanoid" id="G4TKS3"/>
<organism evidence="3 4">
    <name type="scientific">Serendipita indica (strain DSM 11827)</name>
    <name type="common">Root endophyte fungus</name>
    <name type="synonym">Piriformospora indica</name>
    <dbReference type="NCBI Taxonomy" id="1109443"/>
    <lineage>
        <taxon>Eukaryota</taxon>
        <taxon>Fungi</taxon>
        <taxon>Dikarya</taxon>
        <taxon>Basidiomycota</taxon>
        <taxon>Agaricomycotina</taxon>
        <taxon>Agaricomycetes</taxon>
        <taxon>Sebacinales</taxon>
        <taxon>Serendipitaceae</taxon>
        <taxon>Serendipita</taxon>
    </lineage>
</organism>
<feature type="signal peptide" evidence="2">
    <location>
        <begin position="1"/>
        <end position="19"/>
    </location>
</feature>
<feature type="compositionally biased region" description="Basic and acidic residues" evidence="1">
    <location>
        <begin position="82"/>
        <end position="100"/>
    </location>
</feature>
<dbReference type="HOGENOM" id="CLU_156034_0_0_1"/>
<dbReference type="Proteomes" id="UP000007148">
    <property type="component" value="Unassembled WGS sequence"/>
</dbReference>
<proteinExistence type="predicted"/>
<comment type="caution">
    <text evidence="3">The sequence shown here is derived from an EMBL/GenBank/DDBJ whole genome shotgun (WGS) entry which is preliminary data.</text>
</comment>
<evidence type="ECO:0000256" key="1">
    <source>
        <dbReference type="SAM" id="MobiDB-lite"/>
    </source>
</evidence>
<sequence>MRFGSFAVLFAASTLLVSAVPLPSPMKGPATHAAWEAHHRSEAATLAASAKQHGDVAQHLEDHAWRLQAAGHDNSSQVRTAESYRRLSNEHADAAAEHRRLANWHSQQNPKLLWSPRQTRSIHELD</sequence>
<feature type="chain" id="PRO_5003468621" evidence="2">
    <location>
        <begin position="20"/>
        <end position="126"/>
    </location>
</feature>
<name>G4TKS3_SERID</name>
<keyword evidence="2" id="KW-0732">Signal</keyword>
<evidence type="ECO:0000313" key="3">
    <source>
        <dbReference type="EMBL" id="CCA71916.1"/>
    </source>
</evidence>
<reference evidence="3 4" key="1">
    <citation type="journal article" date="2011" name="PLoS Pathog.">
        <title>Endophytic Life Strategies Decoded by Genome and Transcriptome Analyses of the Mutualistic Root Symbiont Piriformospora indica.</title>
        <authorList>
            <person name="Zuccaro A."/>
            <person name="Lahrmann U."/>
            <person name="Guldener U."/>
            <person name="Langen G."/>
            <person name="Pfiffi S."/>
            <person name="Biedenkopf D."/>
            <person name="Wong P."/>
            <person name="Samans B."/>
            <person name="Grimm C."/>
            <person name="Basiewicz M."/>
            <person name="Murat C."/>
            <person name="Martin F."/>
            <person name="Kogel K.H."/>
        </authorList>
    </citation>
    <scope>NUCLEOTIDE SEQUENCE [LARGE SCALE GENOMIC DNA]</scope>
    <source>
        <strain evidence="3 4">DSM 11827</strain>
    </source>
</reference>
<keyword evidence="4" id="KW-1185">Reference proteome</keyword>
<gene>
    <name evidence="3" type="ORF">PIIN_05851</name>
</gene>
<protein>
    <submittedName>
        <fullName evidence="3">Uncharacterized protein</fullName>
    </submittedName>
</protein>